<dbReference type="SUPFAM" id="SSF50475">
    <property type="entry name" value="FMN-binding split barrel"/>
    <property type="match status" value="1"/>
</dbReference>
<evidence type="ECO:0000259" key="1">
    <source>
        <dbReference type="Pfam" id="PF01243"/>
    </source>
</evidence>
<feature type="domain" description="Pyridoxamine 5'-phosphate oxidase N-terminal" evidence="1">
    <location>
        <begin position="45"/>
        <end position="164"/>
    </location>
</feature>
<evidence type="ECO:0000313" key="2">
    <source>
        <dbReference type="EMBL" id="GGJ58269.1"/>
    </source>
</evidence>
<dbReference type="Pfam" id="PF01243">
    <property type="entry name" value="PNPOx_N"/>
    <property type="match status" value="1"/>
</dbReference>
<proteinExistence type="predicted"/>
<comment type="caution">
    <text evidence="2">The sequence shown here is derived from an EMBL/GenBank/DDBJ whole genome shotgun (WGS) entry which is preliminary data.</text>
</comment>
<sequence length="214" mass="24294">MIPKNTSPRKRADHKRILDFISNPSVEAAYDGFMGKRLESITPILHEFIEKQNIYFVGTAGAEGHVNLSPKGMDSLRVLGPNRVAWLNVTGSGNESAAHVLENQRMTLMFCAFEGPPMILRLYGKARVYHAYDPEWTAKTALFPDFPGTRQVFEVDVELVQTSCGMAVPFFDYQEEREELNAWAEKKTPEQIHAYWEQKNTVSLDGKPTQIFKP</sequence>
<name>A0ABQ2DHJ5_9DEIO</name>
<dbReference type="Gene3D" id="2.30.110.10">
    <property type="entry name" value="Electron Transport, Fmn-binding Protein, Chain A"/>
    <property type="match status" value="1"/>
</dbReference>
<keyword evidence="3" id="KW-1185">Reference proteome</keyword>
<dbReference type="InterPro" id="IPR011576">
    <property type="entry name" value="Pyridox_Oxase_N"/>
</dbReference>
<dbReference type="PANTHER" id="PTHR39336:SF1">
    <property type="entry name" value="PYRIDOXAMINE PHOSPHATE OXIDASE FAMILY PROTEIN (AFU_ORTHOLOGUE AFUA_6G11440)"/>
    <property type="match status" value="1"/>
</dbReference>
<evidence type="ECO:0000313" key="3">
    <source>
        <dbReference type="Proteomes" id="UP000632222"/>
    </source>
</evidence>
<reference evidence="3" key="1">
    <citation type="journal article" date="2019" name="Int. J. Syst. Evol. Microbiol.">
        <title>The Global Catalogue of Microorganisms (GCM) 10K type strain sequencing project: providing services to taxonomists for standard genome sequencing and annotation.</title>
        <authorList>
            <consortium name="The Broad Institute Genomics Platform"/>
            <consortium name="The Broad Institute Genome Sequencing Center for Infectious Disease"/>
            <person name="Wu L."/>
            <person name="Ma J."/>
        </authorList>
    </citation>
    <scope>NUCLEOTIDE SEQUENCE [LARGE SCALE GENOMIC DNA]</scope>
    <source>
        <strain evidence="3">JCM 14370</strain>
    </source>
</reference>
<dbReference type="InterPro" id="IPR012349">
    <property type="entry name" value="Split_barrel_FMN-bd"/>
</dbReference>
<accession>A0ABQ2DHJ5</accession>
<gene>
    <name evidence="2" type="ORF">GCM10008938_50430</name>
</gene>
<dbReference type="EMBL" id="BMOD01000042">
    <property type="protein sequence ID" value="GGJ58269.1"/>
    <property type="molecule type" value="Genomic_DNA"/>
</dbReference>
<dbReference type="Proteomes" id="UP000632222">
    <property type="component" value="Unassembled WGS sequence"/>
</dbReference>
<organism evidence="2 3">
    <name type="scientific">Deinococcus roseus</name>
    <dbReference type="NCBI Taxonomy" id="392414"/>
    <lineage>
        <taxon>Bacteria</taxon>
        <taxon>Thermotogati</taxon>
        <taxon>Deinococcota</taxon>
        <taxon>Deinococci</taxon>
        <taxon>Deinococcales</taxon>
        <taxon>Deinococcaceae</taxon>
        <taxon>Deinococcus</taxon>
    </lineage>
</organism>
<protein>
    <submittedName>
        <fullName evidence="2">Pyridoxamine 5'-phosphate oxidase</fullName>
    </submittedName>
</protein>
<dbReference type="PANTHER" id="PTHR39336">
    <property type="entry name" value="PYRIDOXAMINE PHOSPHATE OXIDASE FAMILY PROTEIN (AFU_ORTHOLOGUE AFUA_6G11440)"/>
    <property type="match status" value="1"/>
</dbReference>